<evidence type="ECO:0000313" key="2">
    <source>
        <dbReference type="EMBL" id="CAI9181080.1"/>
    </source>
</evidence>
<evidence type="ECO:0000256" key="1">
    <source>
        <dbReference type="SAM" id="MobiDB-lite"/>
    </source>
</evidence>
<feature type="region of interest" description="Disordered" evidence="1">
    <location>
        <begin position="41"/>
        <end position="75"/>
    </location>
</feature>
<proteinExistence type="predicted"/>
<dbReference type="EMBL" id="OX460343">
    <property type="protein sequence ID" value="CAI9181080.1"/>
    <property type="molecule type" value="Genomic_DNA"/>
</dbReference>
<name>A0ABN9A487_RANTA</name>
<gene>
    <name evidence="2" type="ORF">MRATA1EN1_LOCUS30042</name>
</gene>
<dbReference type="Proteomes" id="UP001176941">
    <property type="component" value="Chromosome X"/>
</dbReference>
<organism evidence="2 3">
    <name type="scientific">Rangifer tarandus platyrhynchus</name>
    <name type="common">Svalbard reindeer</name>
    <dbReference type="NCBI Taxonomy" id="3082113"/>
    <lineage>
        <taxon>Eukaryota</taxon>
        <taxon>Metazoa</taxon>
        <taxon>Chordata</taxon>
        <taxon>Craniata</taxon>
        <taxon>Vertebrata</taxon>
        <taxon>Euteleostomi</taxon>
        <taxon>Mammalia</taxon>
        <taxon>Eutheria</taxon>
        <taxon>Laurasiatheria</taxon>
        <taxon>Artiodactyla</taxon>
        <taxon>Ruminantia</taxon>
        <taxon>Pecora</taxon>
        <taxon>Cervidae</taxon>
        <taxon>Odocoileinae</taxon>
        <taxon>Rangifer</taxon>
    </lineage>
</organism>
<evidence type="ECO:0000313" key="3">
    <source>
        <dbReference type="Proteomes" id="UP001176941"/>
    </source>
</evidence>
<accession>A0ABN9A487</accession>
<keyword evidence="3" id="KW-1185">Reference proteome</keyword>
<reference evidence="2" key="1">
    <citation type="submission" date="2023-04" db="EMBL/GenBank/DDBJ databases">
        <authorList>
            <consortium name="ELIXIR-Norway"/>
        </authorList>
    </citation>
    <scope>NUCLEOTIDE SEQUENCE [LARGE SCALE GENOMIC DNA]</scope>
</reference>
<protein>
    <submittedName>
        <fullName evidence="2">Uncharacterized protein</fullName>
    </submittedName>
</protein>
<sequence length="104" mass="11121">MPQEPPLTHCLETTALSLLLQNQALGVCGFLVTVSTSSQPLSALHSHPQLPTPSPWIQEPGGPLSSYESSRPATDLAEPVTHLLPSFKRSIQDSTLPPRSSKAL</sequence>